<sequence>MEGNRRNFLNKHSNPQFKRKGVRSGERRHNSPRGNSNFSDTVYRLLCYSSKIGSVIGKGGNIVKALREETQATIRVTDSIPGSEERIIIISSPSDKPANIQKIKNGDTSGKEDDVMEPQCAAQDALLRVHDRLVKEDLGEVESKNRDDLLVTARLLVSNSTVGCLLGKKGDVIQRLRSETGADIRVSPADHLPICANSNEELVQISGTPDVTKKALYEVSTRLHQNPRKDKPSLSLSSTYASQGFYPSDPEVRNMLRSSDFSWSECNADVYNLSPMSWRGGRLTRPSKFEPEDFDDIGPLHAHESLSEFSMKILCPAEKIGGVIGKGGLNVKLLERETGASVHVENVSKESDERIIRVFSLEAPGDQRSQTIDAVLQLQNKTCELSEKGAITTKLLVPSSKVGCILGQGGSIINEMRRRTHADIRVLSKEDKPKSALDDEELVQICGSFGVARDVLTEISLRLRTRCLRDANALVEPAPVRSIPRFDPASNLRGGHPRSSPSGARSSGRYEHMTGGFRDHESPSYPPPPPASSYSISNEDDIIFEGRHGVEFAGRTRARFHDPYFTGHDFGNASRNMHHMHTSSAGPNIYPQSGACQSYNSPHSVYSNVSSHISYQNSNPPPIAYQNLRTQQGPYLNTSAQESYHY</sequence>
<feature type="domain" description="K Homology" evidence="4">
    <location>
        <begin position="389"/>
        <end position="464"/>
    </location>
</feature>
<dbReference type="AlphaFoldDB" id="A0A2Z7BCN2"/>
<dbReference type="CDD" id="cd22459">
    <property type="entry name" value="KH-I_PEPPER_rpt1_like"/>
    <property type="match status" value="1"/>
</dbReference>
<keyword evidence="6" id="KW-1185">Reference proteome</keyword>
<protein>
    <submittedName>
        <fullName evidence="5">KH domain-containing protein</fullName>
    </submittedName>
</protein>
<keyword evidence="2" id="KW-0694">RNA-binding</keyword>
<dbReference type="OrthoDB" id="442947at2759"/>
<feature type="domain" description="K Homology" evidence="4">
    <location>
        <begin position="149"/>
        <end position="224"/>
    </location>
</feature>
<dbReference type="Gene3D" id="3.30.310.210">
    <property type="match status" value="1"/>
</dbReference>
<organism evidence="5 6">
    <name type="scientific">Dorcoceras hygrometricum</name>
    <dbReference type="NCBI Taxonomy" id="472368"/>
    <lineage>
        <taxon>Eukaryota</taxon>
        <taxon>Viridiplantae</taxon>
        <taxon>Streptophyta</taxon>
        <taxon>Embryophyta</taxon>
        <taxon>Tracheophyta</taxon>
        <taxon>Spermatophyta</taxon>
        <taxon>Magnoliopsida</taxon>
        <taxon>eudicotyledons</taxon>
        <taxon>Gunneridae</taxon>
        <taxon>Pentapetalae</taxon>
        <taxon>asterids</taxon>
        <taxon>lamiids</taxon>
        <taxon>Lamiales</taxon>
        <taxon>Gesneriaceae</taxon>
        <taxon>Didymocarpoideae</taxon>
        <taxon>Trichosporeae</taxon>
        <taxon>Loxocarpinae</taxon>
        <taxon>Dorcoceras</taxon>
    </lineage>
</organism>
<evidence type="ECO:0000259" key="4">
    <source>
        <dbReference type="SMART" id="SM00322"/>
    </source>
</evidence>
<feature type="region of interest" description="Disordered" evidence="3">
    <location>
        <begin position="1"/>
        <end position="36"/>
    </location>
</feature>
<dbReference type="EMBL" id="KV007458">
    <property type="protein sequence ID" value="KZV31777.1"/>
    <property type="molecule type" value="Genomic_DNA"/>
</dbReference>
<dbReference type="SMART" id="SM00322">
    <property type="entry name" value="KH"/>
    <property type="match status" value="4"/>
</dbReference>
<dbReference type="PROSITE" id="PS50084">
    <property type="entry name" value="KH_TYPE_1"/>
    <property type="match status" value="4"/>
</dbReference>
<dbReference type="Pfam" id="PF00013">
    <property type="entry name" value="KH_1"/>
    <property type="match status" value="4"/>
</dbReference>
<accession>A0A2Z7BCN2</accession>
<evidence type="ECO:0000313" key="5">
    <source>
        <dbReference type="EMBL" id="KZV31777.1"/>
    </source>
</evidence>
<evidence type="ECO:0000256" key="2">
    <source>
        <dbReference type="PROSITE-ProRule" id="PRU00117"/>
    </source>
</evidence>
<evidence type="ECO:0000313" key="6">
    <source>
        <dbReference type="Proteomes" id="UP000250235"/>
    </source>
</evidence>
<gene>
    <name evidence="5" type="ORF">F511_00581</name>
</gene>
<name>A0A2Z7BCN2_9LAMI</name>
<evidence type="ECO:0000256" key="3">
    <source>
        <dbReference type="SAM" id="MobiDB-lite"/>
    </source>
</evidence>
<evidence type="ECO:0000256" key="1">
    <source>
        <dbReference type="ARBA" id="ARBA00022737"/>
    </source>
</evidence>
<keyword evidence="1" id="KW-0677">Repeat</keyword>
<dbReference type="SUPFAM" id="SSF54791">
    <property type="entry name" value="Eukaryotic type KH-domain (KH-domain type I)"/>
    <property type="match status" value="4"/>
</dbReference>
<proteinExistence type="predicted"/>
<dbReference type="InterPro" id="IPR036612">
    <property type="entry name" value="KH_dom_type_1_sf"/>
</dbReference>
<dbReference type="InterPro" id="IPR004088">
    <property type="entry name" value="KH_dom_type_1"/>
</dbReference>
<feature type="domain" description="K Homology" evidence="4">
    <location>
        <begin position="39"/>
        <end position="109"/>
    </location>
</feature>
<dbReference type="GO" id="GO:0003723">
    <property type="term" value="F:RNA binding"/>
    <property type="evidence" value="ECO:0007669"/>
    <property type="project" value="UniProtKB-UniRule"/>
</dbReference>
<dbReference type="InterPro" id="IPR004087">
    <property type="entry name" value="KH_dom"/>
</dbReference>
<feature type="domain" description="K Homology" evidence="4">
    <location>
        <begin position="307"/>
        <end position="380"/>
    </location>
</feature>
<feature type="compositionally biased region" description="Low complexity" evidence="3">
    <location>
        <begin position="493"/>
        <end position="507"/>
    </location>
</feature>
<reference evidence="5 6" key="1">
    <citation type="journal article" date="2015" name="Proc. Natl. Acad. Sci. U.S.A.">
        <title>The resurrection genome of Boea hygrometrica: A blueprint for survival of dehydration.</title>
        <authorList>
            <person name="Xiao L."/>
            <person name="Yang G."/>
            <person name="Zhang L."/>
            <person name="Yang X."/>
            <person name="Zhao S."/>
            <person name="Ji Z."/>
            <person name="Zhou Q."/>
            <person name="Hu M."/>
            <person name="Wang Y."/>
            <person name="Chen M."/>
            <person name="Xu Y."/>
            <person name="Jin H."/>
            <person name="Xiao X."/>
            <person name="Hu G."/>
            <person name="Bao F."/>
            <person name="Hu Y."/>
            <person name="Wan P."/>
            <person name="Li L."/>
            <person name="Deng X."/>
            <person name="Kuang T."/>
            <person name="Xiang C."/>
            <person name="Zhu J.K."/>
            <person name="Oliver M.J."/>
            <person name="He Y."/>
        </authorList>
    </citation>
    <scope>NUCLEOTIDE SEQUENCE [LARGE SCALE GENOMIC DNA]</scope>
    <source>
        <strain evidence="6">cv. XS01</strain>
    </source>
</reference>
<dbReference type="PANTHER" id="PTHR10288">
    <property type="entry name" value="KH DOMAIN CONTAINING RNA BINDING PROTEIN"/>
    <property type="match status" value="1"/>
</dbReference>
<feature type="region of interest" description="Disordered" evidence="3">
    <location>
        <begin position="482"/>
        <end position="536"/>
    </location>
</feature>
<dbReference type="CDD" id="cd22460">
    <property type="entry name" value="KH-I_PEPPER_rpt2_like"/>
    <property type="match status" value="1"/>
</dbReference>
<feature type="compositionally biased region" description="Basic and acidic residues" evidence="3">
    <location>
        <begin position="508"/>
        <end position="522"/>
    </location>
</feature>
<dbReference type="Gene3D" id="3.30.1370.10">
    <property type="entry name" value="K Homology domain, type 1"/>
    <property type="match status" value="2"/>
</dbReference>
<dbReference type="Proteomes" id="UP000250235">
    <property type="component" value="Unassembled WGS sequence"/>
</dbReference>